<evidence type="ECO:0000256" key="4">
    <source>
        <dbReference type="ARBA" id="ARBA00022478"/>
    </source>
</evidence>
<dbReference type="GO" id="GO:0006351">
    <property type="term" value="P:DNA-templated transcription"/>
    <property type="evidence" value="ECO:0007669"/>
    <property type="project" value="InterPro"/>
</dbReference>
<dbReference type="Pfam" id="PF08221">
    <property type="entry name" value="HTH_9"/>
    <property type="match status" value="1"/>
</dbReference>
<comment type="subunit">
    <text evidence="3 8">Component of the RNA polymerase III (Pol III) complex consisting of 17 subunits.</text>
</comment>
<proteinExistence type="inferred from homology"/>
<comment type="caution">
    <text evidence="12">The sequence shown here is derived from an EMBL/GenBank/DDBJ whole genome shotgun (WGS) entry which is preliminary data.</text>
</comment>
<dbReference type="GO" id="GO:0005666">
    <property type="term" value="C:RNA polymerase III complex"/>
    <property type="evidence" value="ECO:0007669"/>
    <property type="project" value="UniProtKB-UniRule"/>
</dbReference>
<dbReference type="InterPro" id="IPR036388">
    <property type="entry name" value="WH-like_DNA-bd_sf"/>
</dbReference>
<feature type="domain" description="DNA-directed RNA polymerase III subunit RPC3 winged-helix" evidence="11">
    <location>
        <begin position="419"/>
        <end position="485"/>
    </location>
</feature>
<sequence>MEELSRLCCLAVEDVYGGFLAQIFQHLIQQGRLSVNQLAQRCRLPLRQVKAGIAALIQLRLIFHYTTPDGLSTYQANVHSAYNLIRAGRIVELVARRYGPAAAKIMEHLAILGYATADELEAHVCEDNVLTTSKDSAELTNGHHEEGVLLGGANPEVRTSFRTALKHLLDDRFISSVRDAHFQSEFDARQDVERHLQHLGMLPSAKGKKIQSDIDHRVDVELESRLDGTVSSASIMQDFEQRDSNENMTYSQVYLSTIPMLCIDYSNLLAAIRNERVASTAYKLFGQPAAQVARAACSQVDVDSGPFKIQSATSAPIQRLNVSQIRSSMAEEATQETLNEEDAENGWLGEYALNGYADPQVNGAQHYSQIDQHLAVLAEGPFSFLSQEPGGGQWLLHRSRLSNFLRDGELMRFMGESLSGPALRILRMLMDKGKLDEKSLQEIGLLGAKELRQCLAQLQLMGYLELQEVPREPQRQPNRTIFLWFYDAERVRKVVLGRLYKTMARLFQRLHLERERLASTLSKVERTDVQGSEEEMLSQAELQVLFKWRQKEAWFMTEINRLDESVVILRDL</sequence>
<keyword evidence="6 8" id="KW-0539">Nucleus</keyword>
<dbReference type="GeneID" id="19156632"/>
<feature type="domain" description="RNA polymerase III subunit RPC82-related helix-turn-helix" evidence="10">
    <location>
        <begin position="7"/>
        <end position="63"/>
    </location>
</feature>
<name>W9ZFT3_9EURO</name>
<dbReference type="GO" id="GO:0003697">
    <property type="term" value="F:single-stranded DNA binding"/>
    <property type="evidence" value="ECO:0007669"/>
    <property type="project" value="UniProtKB-UniRule"/>
</dbReference>
<comment type="subcellular location">
    <subcellularLocation>
        <location evidence="1 8">Nucleus</location>
    </subcellularLocation>
</comment>
<keyword evidence="5 8" id="KW-0804">Transcription</keyword>
<dbReference type="STRING" id="1182541.W9ZFT3"/>
<dbReference type="HOGENOM" id="CLU_023294_0_0_1"/>
<dbReference type="Pfam" id="PF05645">
    <property type="entry name" value="RNA_pol_Rpc82"/>
    <property type="match status" value="1"/>
</dbReference>
<dbReference type="EMBL" id="AMWN01000002">
    <property type="protein sequence ID" value="EXJ93339.1"/>
    <property type="molecule type" value="Genomic_DNA"/>
</dbReference>
<evidence type="ECO:0000259" key="10">
    <source>
        <dbReference type="Pfam" id="PF08221"/>
    </source>
</evidence>
<dbReference type="Pfam" id="PF22536">
    <property type="entry name" value="WHD_POLR3C"/>
    <property type="match status" value="1"/>
</dbReference>
<evidence type="ECO:0000256" key="5">
    <source>
        <dbReference type="ARBA" id="ARBA00023163"/>
    </source>
</evidence>
<comment type="function">
    <text evidence="7 8">DNA-dependent RNA polymerase catalyzes the transcription of DNA into RNA using the four ribonucleoside triphosphates as substrates. Specific core component of RNA polymerase III which synthesizes small RNAs, such as 5S rRNA and tRNAs.</text>
</comment>
<keyword evidence="13" id="KW-1185">Reference proteome</keyword>
<protein>
    <recommendedName>
        <fullName evidence="8">DNA-directed RNA polymerase III subunit RPC3</fullName>
        <shortName evidence="8">RNA polymerase III subunit C3</shortName>
    </recommendedName>
</protein>
<organism evidence="12 13">
    <name type="scientific">Capronia coronata CBS 617.96</name>
    <dbReference type="NCBI Taxonomy" id="1182541"/>
    <lineage>
        <taxon>Eukaryota</taxon>
        <taxon>Fungi</taxon>
        <taxon>Dikarya</taxon>
        <taxon>Ascomycota</taxon>
        <taxon>Pezizomycotina</taxon>
        <taxon>Eurotiomycetes</taxon>
        <taxon>Chaetothyriomycetidae</taxon>
        <taxon>Chaetothyriales</taxon>
        <taxon>Herpotrichiellaceae</taxon>
        <taxon>Capronia</taxon>
    </lineage>
</organism>
<dbReference type="InterPro" id="IPR013197">
    <property type="entry name" value="RNA_pol_III_RPC82-rel_HTH"/>
</dbReference>
<dbReference type="InterPro" id="IPR055207">
    <property type="entry name" value="POLR3C_WHD"/>
</dbReference>
<evidence type="ECO:0000256" key="7">
    <source>
        <dbReference type="ARBA" id="ARBA00025127"/>
    </source>
</evidence>
<evidence type="ECO:0000259" key="11">
    <source>
        <dbReference type="Pfam" id="PF22536"/>
    </source>
</evidence>
<evidence type="ECO:0000256" key="3">
    <source>
        <dbReference type="ARBA" id="ARBA00011206"/>
    </source>
</evidence>
<evidence type="ECO:0000256" key="2">
    <source>
        <dbReference type="ARBA" id="ARBA00006835"/>
    </source>
</evidence>
<evidence type="ECO:0000256" key="6">
    <source>
        <dbReference type="ARBA" id="ARBA00023242"/>
    </source>
</evidence>
<dbReference type="PANTHER" id="PTHR12949">
    <property type="entry name" value="RNA POLYMERASE III DNA DIRECTED -RELATED"/>
    <property type="match status" value="1"/>
</dbReference>
<dbReference type="InterPro" id="IPR008806">
    <property type="entry name" value="RNA_pol_III_Rpc82_C"/>
</dbReference>
<dbReference type="eggNOG" id="KOG2587">
    <property type="taxonomic scope" value="Eukaryota"/>
</dbReference>
<evidence type="ECO:0000259" key="9">
    <source>
        <dbReference type="Pfam" id="PF05645"/>
    </source>
</evidence>
<accession>W9ZFT3</accession>
<dbReference type="Gene3D" id="1.10.10.10">
    <property type="entry name" value="Winged helix-like DNA-binding domain superfamily/Winged helix DNA-binding domain"/>
    <property type="match status" value="2"/>
</dbReference>
<feature type="domain" description="RNA polymerase III Rpc82 C -terminal" evidence="9">
    <location>
        <begin position="165"/>
        <end position="401"/>
    </location>
</feature>
<gene>
    <name evidence="12" type="ORF">A1O1_01731</name>
</gene>
<dbReference type="AlphaFoldDB" id="W9ZFT3"/>
<evidence type="ECO:0000313" key="12">
    <source>
        <dbReference type="EMBL" id="EXJ93339.1"/>
    </source>
</evidence>
<dbReference type="OrthoDB" id="272392at2759"/>
<comment type="similarity">
    <text evidence="2 8">Belongs to the RNA polymerase beta chain family.</text>
</comment>
<reference evidence="12 13" key="1">
    <citation type="submission" date="2013-03" db="EMBL/GenBank/DDBJ databases">
        <title>The Genome Sequence of Capronia coronata CBS 617.96.</title>
        <authorList>
            <consortium name="The Broad Institute Genomics Platform"/>
            <person name="Cuomo C."/>
            <person name="de Hoog S."/>
            <person name="Gorbushina A."/>
            <person name="Walker B."/>
            <person name="Young S.K."/>
            <person name="Zeng Q."/>
            <person name="Gargeya S."/>
            <person name="Fitzgerald M."/>
            <person name="Haas B."/>
            <person name="Abouelleil A."/>
            <person name="Allen A.W."/>
            <person name="Alvarado L."/>
            <person name="Arachchi H.M."/>
            <person name="Berlin A.M."/>
            <person name="Chapman S.B."/>
            <person name="Gainer-Dewar J."/>
            <person name="Goldberg J."/>
            <person name="Griggs A."/>
            <person name="Gujja S."/>
            <person name="Hansen M."/>
            <person name="Howarth C."/>
            <person name="Imamovic A."/>
            <person name="Ireland A."/>
            <person name="Larimer J."/>
            <person name="McCowan C."/>
            <person name="Murphy C."/>
            <person name="Pearson M."/>
            <person name="Poon T.W."/>
            <person name="Priest M."/>
            <person name="Roberts A."/>
            <person name="Saif S."/>
            <person name="Shea T."/>
            <person name="Sisk P."/>
            <person name="Sykes S."/>
            <person name="Wortman J."/>
            <person name="Nusbaum C."/>
            <person name="Birren B."/>
        </authorList>
    </citation>
    <scope>NUCLEOTIDE SEQUENCE [LARGE SCALE GENOMIC DNA]</scope>
    <source>
        <strain evidence="12 13">CBS 617.96</strain>
    </source>
</reference>
<evidence type="ECO:0000256" key="1">
    <source>
        <dbReference type="ARBA" id="ARBA00004123"/>
    </source>
</evidence>
<dbReference type="RefSeq" id="XP_007720833.1">
    <property type="nucleotide sequence ID" value="XM_007722643.1"/>
</dbReference>
<evidence type="ECO:0000256" key="8">
    <source>
        <dbReference type="RuleBase" id="RU367076"/>
    </source>
</evidence>
<dbReference type="InterPro" id="IPR039748">
    <property type="entry name" value="RPC3"/>
</dbReference>
<dbReference type="Proteomes" id="UP000019484">
    <property type="component" value="Unassembled WGS sequence"/>
</dbReference>
<evidence type="ECO:0000313" key="13">
    <source>
        <dbReference type="Proteomes" id="UP000019484"/>
    </source>
</evidence>
<keyword evidence="4 8" id="KW-0240">DNA-directed RNA polymerase</keyword>
<dbReference type="PANTHER" id="PTHR12949:SF0">
    <property type="entry name" value="DNA-DIRECTED RNA POLYMERASE III SUBUNIT RPC3"/>
    <property type="match status" value="1"/>
</dbReference>